<keyword evidence="2" id="KW-1015">Disulfide bond</keyword>
<dbReference type="InterPro" id="IPR050111">
    <property type="entry name" value="C-type_lectin/snaclec_domain"/>
</dbReference>
<evidence type="ECO:0000256" key="1">
    <source>
        <dbReference type="ARBA" id="ARBA00022734"/>
    </source>
</evidence>
<dbReference type="Pfam" id="PF00059">
    <property type="entry name" value="Lectin_C"/>
    <property type="match status" value="1"/>
</dbReference>
<dbReference type="GeneID" id="115425008"/>
<feature type="domain" description="C-type lectin" evidence="5">
    <location>
        <begin position="131"/>
        <end position="246"/>
    </location>
</feature>
<dbReference type="RefSeq" id="XP_029998297.1">
    <property type="nucleotide sequence ID" value="XM_030142437.1"/>
</dbReference>
<feature type="coiled-coil region" evidence="3">
    <location>
        <begin position="94"/>
        <end position="121"/>
    </location>
</feature>
<keyword evidence="7" id="KW-1185">Reference proteome</keyword>
<dbReference type="Gene3D" id="3.10.100.10">
    <property type="entry name" value="Mannose-Binding Protein A, subunit A"/>
    <property type="match status" value="1"/>
</dbReference>
<dbReference type="CDD" id="cd03590">
    <property type="entry name" value="CLECT_DC-SIGN_like"/>
    <property type="match status" value="1"/>
</dbReference>
<dbReference type="InterPro" id="IPR016187">
    <property type="entry name" value="CTDL_fold"/>
</dbReference>
<evidence type="ECO:0000256" key="4">
    <source>
        <dbReference type="SAM" id="Phobius"/>
    </source>
</evidence>
<dbReference type="InterPro" id="IPR018378">
    <property type="entry name" value="C-type_lectin_CS"/>
</dbReference>
<dbReference type="InterPro" id="IPR033989">
    <property type="entry name" value="CD209-like_CTLD"/>
</dbReference>
<organism evidence="6 7">
    <name type="scientific">Sphaeramia orbicularis</name>
    <name type="common">orbiculate cardinalfish</name>
    <dbReference type="NCBI Taxonomy" id="375764"/>
    <lineage>
        <taxon>Eukaryota</taxon>
        <taxon>Metazoa</taxon>
        <taxon>Chordata</taxon>
        <taxon>Craniata</taxon>
        <taxon>Vertebrata</taxon>
        <taxon>Euteleostomi</taxon>
        <taxon>Actinopterygii</taxon>
        <taxon>Neopterygii</taxon>
        <taxon>Teleostei</taxon>
        <taxon>Neoteleostei</taxon>
        <taxon>Acanthomorphata</taxon>
        <taxon>Gobiaria</taxon>
        <taxon>Kurtiformes</taxon>
        <taxon>Apogonoidei</taxon>
        <taxon>Apogonidae</taxon>
        <taxon>Apogoninae</taxon>
        <taxon>Sphaeramia</taxon>
    </lineage>
</organism>
<keyword evidence="4" id="KW-0812">Transmembrane</keyword>
<dbReference type="InterPro" id="IPR001304">
    <property type="entry name" value="C-type_lectin-like"/>
</dbReference>
<keyword evidence="4" id="KW-0472">Membrane</keyword>
<dbReference type="OrthoDB" id="6133475at2759"/>
<evidence type="ECO:0000256" key="2">
    <source>
        <dbReference type="ARBA" id="ARBA00023157"/>
    </source>
</evidence>
<dbReference type="SUPFAM" id="SSF56436">
    <property type="entry name" value="C-type lectin-like"/>
    <property type="match status" value="1"/>
</dbReference>
<dbReference type="Proteomes" id="UP000472271">
    <property type="component" value="Chromosome 8"/>
</dbReference>
<dbReference type="PROSITE" id="PS50041">
    <property type="entry name" value="C_TYPE_LECTIN_2"/>
    <property type="match status" value="1"/>
</dbReference>
<dbReference type="PANTHER" id="PTHR22803">
    <property type="entry name" value="MANNOSE, PHOSPHOLIPASE, LECTIN RECEPTOR RELATED"/>
    <property type="match status" value="1"/>
</dbReference>
<keyword evidence="1" id="KW-0430">Lectin</keyword>
<proteinExistence type="predicted"/>
<evidence type="ECO:0000313" key="6">
    <source>
        <dbReference type="Ensembl" id="ENSSORP00005028010.1"/>
    </source>
</evidence>
<sequence>MEMEEIYENIDEVSFESSKPSVNEKALQVSNRGLHGAVILLGLFCGFLMVGLISLGVHSAGLSSAKANLTKSLQISDNKILSLINHLGASYIQISNLTEGRARLNITLNNVRQELERLRAEKPCGKGWKRFGGSCYFLSNDIASWKTGRNYCRNSGGDLVIVNSKEEQKFIAGFKRGSWIGLSDQEKEGIWKWVDGSPLTLSFWTPGQPNNGANKPVLGQQNCGEIFSKGTWNDVSCNNELHWICEKDN</sequence>
<dbReference type="PROSITE" id="PS00615">
    <property type="entry name" value="C_TYPE_LECTIN_1"/>
    <property type="match status" value="1"/>
</dbReference>
<dbReference type="Ensembl" id="ENSSORT00005028811.1">
    <property type="protein sequence ID" value="ENSSORP00005028010.1"/>
    <property type="gene ID" value="ENSSORG00005013412.1"/>
</dbReference>
<dbReference type="GO" id="GO:0030246">
    <property type="term" value="F:carbohydrate binding"/>
    <property type="evidence" value="ECO:0007669"/>
    <property type="project" value="UniProtKB-KW"/>
</dbReference>
<dbReference type="InterPro" id="IPR016186">
    <property type="entry name" value="C-type_lectin-like/link_sf"/>
</dbReference>
<feature type="transmembrane region" description="Helical" evidence="4">
    <location>
        <begin position="34"/>
        <end position="57"/>
    </location>
</feature>
<reference evidence="6" key="3">
    <citation type="submission" date="2025-09" db="UniProtKB">
        <authorList>
            <consortium name="Ensembl"/>
        </authorList>
    </citation>
    <scope>IDENTIFICATION</scope>
</reference>
<keyword evidence="3" id="KW-0175">Coiled coil</keyword>
<gene>
    <name evidence="6" type="primary">LOC115425008</name>
</gene>
<dbReference type="InParanoid" id="A0A673AEH2"/>
<keyword evidence="4" id="KW-1133">Transmembrane helix</keyword>
<name>A0A673AEH2_9TELE</name>
<evidence type="ECO:0000259" key="5">
    <source>
        <dbReference type="PROSITE" id="PS50041"/>
    </source>
</evidence>
<evidence type="ECO:0000256" key="3">
    <source>
        <dbReference type="SAM" id="Coils"/>
    </source>
</evidence>
<evidence type="ECO:0000313" key="7">
    <source>
        <dbReference type="Proteomes" id="UP000472271"/>
    </source>
</evidence>
<reference evidence="6" key="2">
    <citation type="submission" date="2025-08" db="UniProtKB">
        <authorList>
            <consortium name="Ensembl"/>
        </authorList>
    </citation>
    <scope>IDENTIFICATION</scope>
</reference>
<protein>
    <submittedName>
        <fullName evidence="6">CD209 antigen-like protein C</fullName>
    </submittedName>
</protein>
<reference evidence="6" key="1">
    <citation type="submission" date="2019-06" db="EMBL/GenBank/DDBJ databases">
        <authorList>
            <consortium name="Wellcome Sanger Institute Data Sharing"/>
        </authorList>
    </citation>
    <scope>NUCLEOTIDE SEQUENCE [LARGE SCALE GENOMIC DNA]</scope>
</reference>
<dbReference type="SMART" id="SM00034">
    <property type="entry name" value="CLECT"/>
    <property type="match status" value="1"/>
</dbReference>
<dbReference type="AlphaFoldDB" id="A0A673AEH2"/>
<accession>A0A673AEH2</accession>